<dbReference type="SUPFAM" id="SSF50630">
    <property type="entry name" value="Acid proteases"/>
    <property type="match status" value="1"/>
</dbReference>
<comment type="caution">
    <text evidence="2">The sequence shown here is derived from an EMBL/GenBank/DDBJ whole genome shotgun (WGS) entry which is preliminary data.</text>
</comment>
<gene>
    <name evidence="2" type="ORF">GMARGA_LOCUS33581</name>
</gene>
<evidence type="ECO:0000313" key="2">
    <source>
        <dbReference type="EMBL" id="CAG8837616.1"/>
    </source>
</evidence>
<feature type="coiled-coil region" evidence="1">
    <location>
        <begin position="42"/>
        <end position="69"/>
    </location>
</feature>
<dbReference type="Proteomes" id="UP000789901">
    <property type="component" value="Unassembled WGS sequence"/>
</dbReference>
<sequence length="259" mass="29697">MAPLTLEFKCNDDVKQEIQDLIASGEINFKFEINQNVFTANKNDHENMIDELVERYPNYKNELSNVKKTSFNIKTQKIEYVQENSRKYKIFAIAFKGLNENENIYAELSTELEFKSSDEAQKYIRLYKDEIASIVLAKSENNYNKFKTIEESGFFTCQCDVKINGIPIRICIDTGCDDLKYTLGVGGRTKIHGTCKTFIEFESIKIPITFEIGGDCSSILIGCNFLKKYKALINFMTNNMKLTVNGSIISVKLIMYSDE</sequence>
<organism evidence="2 3">
    <name type="scientific">Gigaspora margarita</name>
    <dbReference type="NCBI Taxonomy" id="4874"/>
    <lineage>
        <taxon>Eukaryota</taxon>
        <taxon>Fungi</taxon>
        <taxon>Fungi incertae sedis</taxon>
        <taxon>Mucoromycota</taxon>
        <taxon>Glomeromycotina</taxon>
        <taxon>Glomeromycetes</taxon>
        <taxon>Diversisporales</taxon>
        <taxon>Gigasporaceae</taxon>
        <taxon>Gigaspora</taxon>
    </lineage>
</organism>
<protein>
    <submittedName>
        <fullName evidence="2">40673_t:CDS:1</fullName>
    </submittedName>
</protein>
<keyword evidence="3" id="KW-1185">Reference proteome</keyword>
<proteinExistence type="predicted"/>
<dbReference type="EMBL" id="CAJVQB010056280">
    <property type="protein sequence ID" value="CAG8837616.1"/>
    <property type="molecule type" value="Genomic_DNA"/>
</dbReference>
<evidence type="ECO:0000256" key="1">
    <source>
        <dbReference type="SAM" id="Coils"/>
    </source>
</evidence>
<name>A0ABN7WPT6_GIGMA</name>
<dbReference type="Gene3D" id="2.40.70.10">
    <property type="entry name" value="Acid Proteases"/>
    <property type="match status" value="1"/>
</dbReference>
<reference evidence="2 3" key="1">
    <citation type="submission" date="2021-06" db="EMBL/GenBank/DDBJ databases">
        <authorList>
            <person name="Kallberg Y."/>
            <person name="Tangrot J."/>
            <person name="Rosling A."/>
        </authorList>
    </citation>
    <scope>NUCLEOTIDE SEQUENCE [LARGE SCALE GENOMIC DNA]</scope>
    <source>
        <strain evidence="2 3">120-4 pot B 10/14</strain>
    </source>
</reference>
<evidence type="ECO:0000313" key="3">
    <source>
        <dbReference type="Proteomes" id="UP000789901"/>
    </source>
</evidence>
<dbReference type="InterPro" id="IPR021109">
    <property type="entry name" value="Peptidase_aspartic_dom_sf"/>
</dbReference>
<accession>A0ABN7WPT6</accession>
<keyword evidence="1" id="KW-0175">Coiled coil</keyword>